<dbReference type="Gene3D" id="1.20.144.10">
    <property type="entry name" value="Phosphatidic acid phosphatase type 2/haloperoxidase"/>
    <property type="match status" value="1"/>
</dbReference>
<evidence type="ECO:0000313" key="4">
    <source>
        <dbReference type="Proteomes" id="UP000297891"/>
    </source>
</evidence>
<sequence>MKLIHLTMKIPNRDECFYFFSHLFVLTILFCIFYGTTNYLASQRTDHLELYLNFEKNIPFFPSWILIYFSINLIFFLPLFYLHPMEMRLLSICFSLITIVASICFILLPARLGYLKPMSFSIFHSIYQFLYTIEYPHNLFPSLHVSYSALIFRFLFPKAKRKEKFLFIVWFILLVLSVLFTHQHHIFDIFSGLLLTYLVLKLAFYGERKGWRFFRMDRA</sequence>
<dbReference type="OrthoDB" id="9790723at2"/>
<comment type="caution">
    <text evidence="3">The sequence shown here is derived from an EMBL/GenBank/DDBJ whole genome shotgun (WGS) entry which is preliminary data.</text>
</comment>
<dbReference type="AlphaFoldDB" id="A0A5F1Z4U5"/>
<dbReference type="Proteomes" id="UP000297891">
    <property type="component" value="Unassembled WGS sequence"/>
</dbReference>
<feature type="transmembrane region" description="Helical" evidence="1">
    <location>
        <begin position="89"/>
        <end position="110"/>
    </location>
</feature>
<dbReference type="GO" id="GO:0016020">
    <property type="term" value="C:membrane"/>
    <property type="evidence" value="ECO:0007669"/>
    <property type="project" value="UniProtKB-SubCell"/>
</dbReference>
<feature type="transmembrane region" description="Helical" evidence="1">
    <location>
        <begin position="61"/>
        <end position="82"/>
    </location>
</feature>
<evidence type="ECO:0000313" key="3">
    <source>
        <dbReference type="EMBL" id="TGK92414.1"/>
    </source>
</evidence>
<proteinExistence type="predicted"/>
<feature type="transmembrane region" description="Helical" evidence="1">
    <location>
        <begin position="16"/>
        <end position="41"/>
    </location>
</feature>
<keyword evidence="1" id="KW-0812">Transmembrane</keyword>
<keyword evidence="1" id="KW-0472">Membrane</keyword>
<feature type="transmembrane region" description="Helical" evidence="1">
    <location>
        <begin position="165"/>
        <end position="183"/>
    </location>
</feature>
<name>A0A5F1Z4U5_9LEPT</name>
<gene>
    <name evidence="3" type="ORF">EHQ30_13235</name>
</gene>
<keyword evidence="4" id="KW-1185">Reference proteome</keyword>
<feature type="transmembrane region" description="Helical" evidence="1">
    <location>
        <begin position="189"/>
        <end position="206"/>
    </location>
</feature>
<dbReference type="InterPro" id="IPR000326">
    <property type="entry name" value="PAP2/HPO"/>
</dbReference>
<protein>
    <submittedName>
        <fullName evidence="3">Phosphatase PAP2 family protein</fullName>
    </submittedName>
</protein>
<reference evidence="3" key="1">
    <citation type="journal article" date="2019" name="PLoS Negl. Trop. Dis.">
        <title>Revisiting the worldwide diversity of Leptospira species in the environment.</title>
        <authorList>
            <person name="Vincent A.T."/>
            <person name="Schiettekatte O."/>
            <person name="Bourhy P."/>
            <person name="Veyrier F.J."/>
            <person name="Picardeau M."/>
        </authorList>
    </citation>
    <scope>NUCLEOTIDE SEQUENCE [LARGE SCALE GENOMIC DNA]</scope>
    <source>
        <strain evidence="3">201800277</strain>
    </source>
</reference>
<dbReference type="EMBL" id="RQFP01000013">
    <property type="protein sequence ID" value="TGK92414.1"/>
    <property type="molecule type" value="Genomic_DNA"/>
</dbReference>
<evidence type="ECO:0000259" key="2">
    <source>
        <dbReference type="Pfam" id="PF01569"/>
    </source>
</evidence>
<organism evidence="3 4">
    <name type="scientific">Leptospira brenneri</name>
    <dbReference type="NCBI Taxonomy" id="2023182"/>
    <lineage>
        <taxon>Bacteria</taxon>
        <taxon>Pseudomonadati</taxon>
        <taxon>Spirochaetota</taxon>
        <taxon>Spirochaetia</taxon>
        <taxon>Leptospirales</taxon>
        <taxon>Leptospiraceae</taxon>
        <taxon>Leptospira</taxon>
    </lineage>
</organism>
<feature type="transmembrane region" description="Helical" evidence="1">
    <location>
        <begin position="139"/>
        <end position="156"/>
    </location>
</feature>
<accession>A0A5F1Z4U5</accession>
<evidence type="ECO:0000256" key="1">
    <source>
        <dbReference type="SAM" id="Phobius"/>
    </source>
</evidence>
<dbReference type="Pfam" id="PF01569">
    <property type="entry name" value="PAP2"/>
    <property type="match status" value="1"/>
</dbReference>
<feature type="domain" description="Phosphatidic acid phosphatase type 2/haloperoxidase" evidence="2">
    <location>
        <begin position="92"/>
        <end position="207"/>
    </location>
</feature>
<keyword evidence="1" id="KW-1133">Transmembrane helix</keyword>